<feature type="region of interest" description="Disordered" evidence="1">
    <location>
        <begin position="1"/>
        <end position="40"/>
    </location>
</feature>
<accession>A0A1G4AML3</accession>
<dbReference type="RefSeq" id="XP_022467460.1">
    <property type="nucleotide sequence ID" value="XM_022626030.1"/>
</dbReference>
<feature type="compositionally biased region" description="Pro residues" evidence="1">
    <location>
        <begin position="1"/>
        <end position="13"/>
    </location>
</feature>
<comment type="caution">
    <text evidence="2">The sequence shown here is derived from an EMBL/GenBank/DDBJ whole genome shotgun (WGS) entry which is preliminary data.</text>
</comment>
<keyword evidence="3" id="KW-1185">Reference proteome</keyword>
<reference evidence="2 3" key="1">
    <citation type="submission" date="2016-09" db="EMBL/GenBank/DDBJ databases">
        <authorList>
            <person name="Capua I."/>
            <person name="De Benedictis P."/>
            <person name="Joannis T."/>
            <person name="Lombin L.H."/>
            <person name="Cattoli G."/>
        </authorList>
    </citation>
    <scope>NUCLEOTIDE SEQUENCE [LARGE SCALE GENOMIC DNA]</scope>
    <source>
        <strain evidence="2 3">IMI 309357</strain>
    </source>
</reference>
<protein>
    <submittedName>
        <fullName evidence="2">Uncharacterized protein</fullName>
    </submittedName>
</protein>
<evidence type="ECO:0000313" key="2">
    <source>
        <dbReference type="EMBL" id="OHE90283.1"/>
    </source>
</evidence>
<evidence type="ECO:0000256" key="1">
    <source>
        <dbReference type="SAM" id="MobiDB-lite"/>
    </source>
</evidence>
<proteinExistence type="predicted"/>
<evidence type="ECO:0000313" key="3">
    <source>
        <dbReference type="Proteomes" id="UP000176998"/>
    </source>
</evidence>
<name>A0A1G4AML3_9PEZI</name>
<dbReference type="GeneID" id="34567540"/>
<sequence length="40" mass="4173">MDPSGKPPPPGGPPSCRQSMPPGLTGPNSRIPGLFFRDLL</sequence>
<organism evidence="2 3">
    <name type="scientific">Colletotrichum orchidophilum</name>
    <dbReference type="NCBI Taxonomy" id="1209926"/>
    <lineage>
        <taxon>Eukaryota</taxon>
        <taxon>Fungi</taxon>
        <taxon>Dikarya</taxon>
        <taxon>Ascomycota</taxon>
        <taxon>Pezizomycotina</taxon>
        <taxon>Sordariomycetes</taxon>
        <taxon>Hypocreomycetidae</taxon>
        <taxon>Glomerellales</taxon>
        <taxon>Glomerellaceae</taxon>
        <taxon>Colletotrichum</taxon>
    </lineage>
</organism>
<gene>
    <name evidence="2" type="ORF">CORC01_14419</name>
</gene>
<dbReference type="Proteomes" id="UP000176998">
    <property type="component" value="Unassembled WGS sequence"/>
</dbReference>
<dbReference type="AlphaFoldDB" id="A0A1G4AML3"/>
<dbReference type="EMBL" id="MJBS01000289">
    <property type="protein sequence ID" value="OHE90283.1"/>
    <property type="molecule type" value="Genomic_DNA"/>
</dbReference>